<dbReference type="InterPro" id="IPR038666">
    <property type="entry name" value="SSP1_head-tail_sf"/>
</dbReference>
<dbReference type="InterPro" id="IPR008767">
    <property type="entry name" value="Phage_SPP1_head-tail_adaptor"/>
</dbReference>
<proteinExistence type="predicted"/>
<protein>
    <submittedName>
        <fullName evidence="1">Phage head closure protein</fullName>
    </submittedName>
</protein>
<comment type="caution">
    <text evidence="1">The sequence shown here is derived from an EMBL/GenBank/DDBJ whole genome shotgun (WGS) entry which is preliminary data.</text>
</comment>
<dbReference type="Pfam" id="PF05521">
    <property type="entry name" value="Phage_HCP"/>
    <property type="match status" value="1"/>
</dbReference>
<dbReference type="EMBL" id="JAOCDZ010000038">
    <property type="protein sequence ID" value="MDH0740218.1"/>
    <property type="molecule type" value="Genomic_DNA"/>
</dbReference>
<organism evidence="1 2">
    <name type="scientific">Achromobacter spanius</name>
    <dbReference type="NCBI Taxonomy" id="217203"/>
    <lineage>
        <taxon>Bacteria</taxon>
        <taxon>Pseudomonadati</taxon>
        <taxon>Pseudomonadota</taxon>
        <taxon>Betaproteobacteria</taxon>
        <taxon>Burkholderiales</taxon>
        <taxon>Alcaligenaceae</taxon>
        <taxon>Achromobacter</taxon>
    </lineage>
</organism>
<sequence>MLRAGSLNCRITIQRQERVRAGGGQVTGQWVEHAQVWANFRRPTGIGAIKADADVALLKASVRIRYRTDISDAMRIVYAGTVFDIQAVIPDLDRREHVDLVVQSLPGGAP</sequence>
<evidence type="ECO:0000313" key="1">
    <source>
        <dbReference type="EMBL" id="MDH0740218.1"/>
    </source>
</evidence>
<dbReference type="Gene3D" id="2.40.10.270">
    <property type="entry name" value="Bacteriophage SPP1 head-tail adaptor protein"/>
    <property type="match status" value="1"/>
</dbReference>
<reference evidence="1" key="1">
    <citation type="submission" date="2022-09" db="EMBL/GenBank/DDBJ databases">
        <title>Intensive care unit water sources are persistently colonized with multi-drug resistant bacteria and are the site of extensive horizontal gene transfer of antibiotic resistance genes.</title>
        <authorList>
            <person name="Diorio-Toth L."/>
        </authorList>
    </citation>
    <scope>NUCLEOTIDE SEQUENCE</scope>
    <source>
        <strain evidence="1">GD03843</strain>
    </source>
</reference>
<name>A0AA42LVK2_9BURK</name>
<dbReference type="NCBIfam" id="TIGR01563">
    <property type="entry name" value="gp16_SPP1"/>
    <property type="match status" value="1"/>
</dbReference>
<evidence type="ECO:0000313" key="2">
    <source>
        <dbReference type="Proteomes" id="UP001161094"/>
    </source>
</evidence>
<gene>
    <name evidence="1" type="ORF">N5D93_30785</name>
</gene>
<accession>A0AA42LVK2</accession>
<dbReference type="Proteomes" id="UP001161094">
    <property type="component" value="Unassembled WGS sequence"/>
</dbReference>
<dbReference type="AlphaFoldDB" id="A0AA42LVK2"/>
<dbReference type="RefSeq" id="WP_279997619.1">
    <property type="nucleotide sequence ID" value="NZ_JAOCDZ010000038.1"/>
</dbReference>